<dbReference type="RefSeq" id="WP_053251282.1">
    <property type="nucleotide sequence ID" value="NZ_LGAP01000020.1"/>
</dbReference>
<dbReference type="PANTHER" id="PTHR43433">
    <property type="entry name" value="HYDROLASE, ALPHA/BETA FOLD FAMILY PROTEIN"/>
    <property type="match status" value="1"/>
</dbReference>
<evidence type="ECO:0000259" key="1">
    <source>
        <dbReference type="Pfam" id="PF00561"/>
    </source>
</evidence>
<keyword evidence="2" id="KW-0378">Hydrolase</keyword>
<dbReference type="InterPro" id="IPR000073">
    <property type="entry name" value="AB_hydrolase_1"/>
</dbReference>
<dbReference type="SUPFAM" id="SSF53474">
    <property type="entry name" value="alpha/beta-Hydrolases"/>
    <property type="match status" value="1"/>
</dbReference>
<dbReference type="PANTHER" id="PTHR43433:SF5">
    <property type="entry name" value="AB HYDROLASE-1 DOMAIN-CONTAINING PROTEIN"/>
    <property type="match status" value="1"/>
</dbReference>
<dbReference type="OrthoDB" id="9780765at2"/>
<dbReference type="EMBL" id="LGAP01000020">
    <property type="protein sequence ID" value="KOF15337.1"/>
    <property type="molecule type" value="Genomic_DNA"/>
</dbReference>
<proteinExistence type="predicted"/>
<evidence type="ECO:0000313" key="2">
    <source>
        <dbReference type="EMBL" id="KOF15337.1"/>
    </source>
</evidence>
<accession>A0A0L8BKX1</accession>
<organism evidence="2 3">
    <name type="scientific">Ensifer adhaerens</name>
    <name type="common">Sinorhizobium morelense</name>
    <dbReference type="NCBI Taxonomy" id="106592"/>
    <lineage>
        <taxon>Bacteria</taxon>
        <taxon>Pseudomonadati</taxon>
        <taxon>Pseudomonadota</taxon>
        <taxon>Alphaproteobacteria</taxon>
        <taxon>Hyphomicrobiales</taxon>
        <taxon>Rhizobiaceae</taxon>
        <taxon>Sinorhizobium/Ensifer group</taxon>
        <taxon>Ensifer</taxon>
    </lineage>
</organism>
<dbReference type="InterPro" id="IPR050471">
    <property type="entry name" value="AB_hydrolase"/>
</dbReference>
<dbReference type="Gene3D" id="3.40.50.1820">
    <property type="entry name" value="alpha/beta hydrolase"/>
    <property type="match status" value="1"/>
</dbReference>
<dbReference type="Pfam" id="PF00561">
    <property type="entry name" value="Abhydrolase_1"/>
    <property type="match status" value="1"/>
</dbReference>
<dbReference type="AlphaFoldDB" id="A0A0L8BKX1"/>
<dbReference type="PATRIC" id="fig|106592.7.peg.3486"/>
<dbReference type="GO" id="GO:0016787">
    <property type="term" value="F:hydrolase activity"/>
    <property type="evidence" value="ECO:0007669"/>
    <property type="project" value="UniProtKB-KW"/>
</dbReference>
<dbReference type="InterPro" id="IPR029058">
    <property type="entry name" value="AB_hydrolase_fold"/>
</dbReference>
<dbReference type="Proteomes" id="UP000037425">
    <property type="component" value="Unassembled WGS sequence"/>
</dbReference>
<name>A0A0L8BKX1_ENSAD</name>
<gene>
    <name evidence="2" type="ORF">AC244_23800</name>
</gene>
<reference evidence="3" key="1">
    <citation type="submission" date="2015-07" db="EMBL/GenBank/DDBJ databases">
        <title>Whole genome sequence of an Ensifer adhaerens strain isolated from a cave pool in the Wind Cave National Park.</title>
        <authorList>
            <person name="Eng W.W.H."/>
            <person name="Gan H.M."/>
            <person name="Barton H.A."/>
            <person name="Savka M.A."/>
        </authorList>
    </citation>
    <scope>NUCLEOTIDE SEQUENCE [LARGE SCALE GENOMIC DNA]</scope>
    <source>
        <strain evidence="3">SD006</strain>
    </source>
</reference>
<feature type="domain" description="AB hydrolase-1" evidence="1">
    <location>
        <begin position="44"/>
        <end position="141"/>
    </location>
</feature>
<evidence type="ECO:0000313" key="3">
    <source>
        <dbReference type="Proteomes" id="UP000037425"/>
    </source>
</evidence>
<sequence length="268" mass="28845">MVFRDDDLTYLESHGIPPLPGADEQGFIDNEGARIWYASHGSGPAVILLHGGMGNSGNWGYQAPAIVEAGYRAIVIDSRGHGRSTRDAREYSYQLMAADTRAVMDRLQVNKAAIVGWSDGADTGLILAQEAPGRVAGIFFFACNVDNTGTKPFEFTPIIGRIWQQHQKDYAALSATPGDFDALSEAVEAMQRTQPNLSAAALAGISVPVAVVLGEHDEFIKREHMGYLADTLPDATLHVLPGLSHFAPLQGPAVFNEAVLTFLKGILR</sequence>
<protein>
    <submittedName>
        <fullName evidence="2">Alpha/beta hydrolase</fullName>
    </submittedName>
</protein>
<comment type="caution">
    <text evidence="2">The sequence shown here is derived from an EMBL/GenBank/DDBJ whole genome shotgun (WGS) entry which is preliminary data.</text>
</comment>